<comment type="caution">
    <text evidence="1">The sequence shown here is derived from an EMBL/GenBank/DDBJ whole genome shotgun (WGS) entry which is preliminary data.</text>
</comment>
<evidence type="ECO:0000313" key="2">
    <source>
        <dbReference type="Proteomes" id="UP000429607"/>
    </source>
</evidence>
<reference evidence="1 2" key="1">
    <citation type="submission" date="2018-09" db="EMBL/GenBank/DDBJ databases">
        <title>Genomic investigation of the strawberry pathogen Phytophthora fragariae indicates pathogenicity is determined by transcriptional variation in three key races.</title>
        <authorList>
            <person name="Adams T.M."/>
            <person name="Armitage A.D."/>
            <person name="Sobczyk M.K."/>
            <person name="Bates H.J."/>
            <person name="Dunwell J.M."/>
            <person name="Nellist C.F."/>
            <person name="Harrison R.J."/>
        </authorList>
    </citation>
    <scope>NUCLEOTIDE SEQUENCE [LARGE SCALE GENOMIC DNA]</scope>
    <source>
        <strain evidence="1 2">SCRP249</strain>
    </source>
</reference>
<protein>
    <submittedName>
        <fullName evidence="1">Uncharacterized protein</fullName>
    </submittedName>
</protein>
<name>A0A6A3HT01_9STRA</name>
<evidence type="ECO:0000313" key="1">
    <source>
        <dbReference type="EMBL" id="KAE8971484.1"/>
    </source>
</evidence>
<proteinExistence type="predicted"/>
<dbReference type="AlphaFoldDB" id="A0A6A3HT01"/>
<sequence length="38" mass="3949">MDEGAAGCWVQDLLAGGDEDEAMFAAILHANPTGLVME</sequence>
<dbReference type="EMBL" id="QXFV01004137">
    <property type="protein sequence ID" value="KAE8971484.1"/>
    <property type="molecule type" value="Genomic_DNA"/>
</dbReference>
<accession>A0A6A3HT01</accession>
<organism evidence="1 2">
    <name type="scientific">Phytophthora rubi</name>
    <dbReference type="NCBI Taxonomy" id="129364"/>
    <lineage>
        <taxon>Eukaryota</taxon>
        <taxon>Sar</taxon>
        <taxon>Stramenopiles</taxon>
        <taxon>Oomycota</taxon>
        <taxon>Peronosporomycetes</taxon>
        <taxon>Peronosporales</taxon>
        <taxon>Peronosporaceae</taxon>
        <taxon>Phytophthora</taxon>
    </lineage>
</organism>
<dbReference type="Proteomes" id="UP000429607">
    <property type="component" value="Unassembled WGS sequence"/>
</dbReference>
<gene>
    <name evidence="1" type="ORF">PR001_g26878</name>
</gene>